<dbReference type="EMBL" id="CAJNNV010001510">
    <property type="protein sequence ID" value="CAE8585217.1"/>
    <property type="molecule type" value="Genomic_DNA"/>
</dbReference>
<dbReference type="InterPro" id="IPR056393">
    <property type="entry name" value="AprA-like_MT2"/>
</dbReference>
<evidence type="ECO:0000256" key="1">
    <source>
        <dbReference type="ARBA" id="ARBA00022450"/>
    </source>
</evidence>
<dbReference type="AlphaFoldDB" id="A0A813EDK2"/>
<dbReference type="SUPFAM" id="SSF55729">
    <property type="entry name" value="Acyl-CoA N-acyltransferases (Nat)"/>
    <property type="match status" value="1"/>
</dbReference>
<feature type="region of interest" description="Disordered" evidence="3">
    <location>
        <begin position="121"/>
        <end position="147"/>
    </location>
</feature>
<gene>
    <name evidence="6" type="ORF">PGLA1383_LOCUS17013</name>
    <name evidence="5" type="ORF">PGLA1383_LOCUS4128</name>
</gene>
<sequence>MSDQLRGSVSEACSRLGRNPSEVDALLDLLQRNWYDSVESLAGVSPSELSQLGVPLRLAKELLDPEAKPTQSVSHVISVSGTWSPAVLGHAKEFRPVSPPEDRGGDGVSAEADLAEISEQTKLRADSGSSEAQAAGTGSSPVSSDVGPEIHERLRAPILAECGLDELMPVLLYGWVVGPCLLEFVGSLAGPLLLSGPMPAEELAGQAAVELGPLMLVLRSCSLLGYVGVEPMTRSYRAIPGPDLDVLGSLLGGASEVAVAMRAIYNAVLEGSSCMVPVCVNAWEQHHKTLSQRAANTSIGPLLDGIFLVPLLAALVKSCSWTSGIDTQLQWDENYQDQPAQLNFPNLTPAELAALDKLLSRFPQVGFQDGATGITLTRSGSRTLRRWSRQLLCATAAVAEIPQFRSVLHHSDSDQCAVQKGRSRAEVAAGQQSMSIMFDNPLLHRSLLHCLRDIFDRADFGAQPRSIAVAGCEEGQLLLQVYRYVQASTRRGSVLAQYPLVMVGVCADEGCRSKTAATLECASVPHCLVIGHFCDSAALRRASVNPDQTLHVRMLMESTRTYSPPLRQLDDQSAAAAFAWSHLRSVLQPGQNLEPIRPNQAFASLLEHFERLSESLVGSMGVCLAEVSAFEASSNVNCLHEGVALYQDLFRCIFRHQAVPASVLALAAAGAGLLPASLGAVRTDPSASRYPCRSCHAVSHLVQRPFRIRLAELSDLPDLVELERLAWAEHLRAPPEVLATRLQTSPTTNLVCTLNGRLVAALFMQRISSEADIDQQTFLDASKSHVAAGKLLQFIAISANPEVNGLNIGSELRSLALLLGHLDQSIEGAVAVTRARSFHSANAGQDFQDYVNAHVQGRIVDGVIGFHTNFGAKVRRLVPGFRPQDIDNGGCGVLVRYDLSDLSLLGRSPFVSAGSAVAERNSPAGRQTDGRAIVASILANLGYEVDLDNPLRGFFEYGIDSVEIGQFHALLSSVLGLQLPKTILFDFPSAVALGDHLDKLLCPADTPIRSQILASKDPKEQRVLGEVEPVGDALLSWALLASHQLVSILKECRTNLEQPSYQRQLARIAEKCYPNKLKYISNIEPLCEEVEGIVLHSWGLIPDQEHASVQEGMARMSDAVMQFWSEVVVRAAWQDILKVSGQDSTWPLAMLCHAVARKI</sequence>
<dbReference type="InterPro" id="IPR036736">
    <property type="entry name" value="ACP-like_sf"/>
</dbReference>
<evidence type="ECO:0000256" key="3">
    <source>
        <dbReference type="SAM" id="MobiDB-lite"/>
    </source>
</evidence>
<dbReference type="PROSITE" id="PS50075">
    <property type="entry name" value="CARRIER"/>
    <property type="match status" value="1"/>
</dbReference>
<organism evidence="6 7">
    <name type="scientific">Polarella glacialis</name>
    <name type="common">Dinoflagellate</name>
    <dbReference type="NCBI Taxonomy" id="89957"/>
    <lineage>
        <taxon>Eukaryota</taxon>
        <taxon>Sar</taxon>
        <taxon>Alveolata</taxon>
        <taxon>Dinophyceae</taxon>
        <taxon>Suessiales</taxon>
        <taxon>Suessiaceae</taxon>
        <taxon>Polarella</taxon>
    </lineage>
</organism>
<dbReference type="Gene3D" id="3.40.630.30">
    <property type="match status" value="1"/>
</dbReference>
<dbReference type="InterPro" id="IPR009081">
    <property type="entry name" value="PP-bd_ACP"/>
</dbReference>
<proteinExistence type="predicted"/>
<dbReference type="Pfam" id="PF00550">
    <property type="entry name" value="PP-binding"/>
    <property type="match status" value="1"/>
</dbReference>
<protein>
    <recommendedName>
        <fullName evidence="4">Carrier domain-containing protein</fullName>
    </recommendedName>
</protein>
<name>A0A813EDK2_POLGL</name>
<dbReference type="Gene3D" id="1.10.1200.10">
    <property type="entry name" value="ACP-like"/>
    <property type="match status" value="1"/>
</dbReference>
<feature type="domain" description="Carrier" evidence="4">
    <location>
        <begin position="924"/>
        <end position="1001"/>
    </location>
</feature>
<accession>A0A813EDK2</accession>
<dbReference type="InterPro" id="IPR020806">
    <property type="entry name" value="PKS_PP-bd"/>
</dbReference>
<dbReference type="SUPFAM" id="SSF47336">
    <property type="entry name" value="ACP-like"/>
    <property type="match status" value="1"/>
</dbReference>
<dbReference type="GO" id="GO:0031177">
    <property type="term" value="F:phosphopantetheine binding"/>
    <property type="evidence" value="ECO:0007669"/>
    <property type="project" value="InterPro"/>
</dbReference>
<evidence type="ECO:0000256" key="2">
    <source>
        <dbReference type="ARBA" id="ARBA00022553"/>
    </source>
</evidence>
<dbReference type="EMBL" id="CAJNNV010010435">
    <property type="protein sequence ID" value="CAE8598609.1"/>
    <property type="molecule type" value="Genomic_DNA"/>
</dbReference>
<feature type="compositionally biased region" description="Polar residues" evidence="3">
    <location>
        <begin position="127"/>
        <end position="143"/>
    </location>
</feature>
<evidence type="ECO:0000313" key="5">
    <source>
        <dbReference type="EMBL" id="CAE8585217.1"/>
    </source>
</evidence>
<evidence type="ECO:0000313" key="6">
    <source>
        <dbReference type="EMBL" id="CAE8598609.1"/>
    </source>
</evidence>
<keyword evidence="2" id="KW-0597">Phosphoprotein</keyword>
<reference evidence="6" key="1">
    <citation type="submission" date="2021-02" db="EMBL/GenBank/DDBJ databases">
        <authorList>
            <person name="Dougan E. K."/>
            <person name="Rhodes N."/>
            <person name="Thang M."/>
            <person name="Chan C."/>
        </authorList>
    </citation>
    <scope>NUCLEOTIDE SEQUENCE</scope>
</reference>
<evidence type="ECO:0000259" key="4">
    <source>
        <dbReference type="PROSITE" id="PS50075"/>
    </source>
</evidence>
<dbReference type="InterPro" id="IPR016181">
    <property type="entry name" value="Acyl_CoA_acyltransferase"/>
</dbReference>
<dbReference type="Pfam" id="PF23525">
    <property type="entry name" value="Methyltransf_36"/>
    <property type="match status" value="1"/>
</dbReference>
<dbReference type="SMART" id="SM00823">
    <property type="entry name" value="PKS_PP"/>
    <property type="match status" value="1"/>
</dbReference>
<keyword evidence="7" id="KW-1185">Reference proteome</keyword>
<keyword evidence="1" id="KW-0596">Phosphopantetheine</keyword>
<comment type="caution">
    <text evidence="6">The sequence shown here is derived from an EMBL/GenBank/DDBJ whole genome shotgun (WGS) entry which is preliminary data.</text>
</comment>
<evidence type="ECO:0000313" key="7">
    <source>
        <dbReference type="Proteomes" id="UP000654075"/>
    </source>
</evidence>
<dbReference type="Proteomes" id="UP000654075">
    <property type="component" value="Unassembled WGS sequence"/>
</dbReference>